<reference evidence="2 3" key="1">
    <citation type="submission" date="2017-12" db="EMBL/GenBank/DDBJ databases">
        <title>Comparative genomics of Botrytis spp.</title>
        <authorList>
            <person name="Valero-Jimenez C.A."/>
            <person name="Tapia P."/>
            <person name="Veloso J."/>
            <person name="Silva-Moreno E."/>
            <person name="Staats M."/>
            <person name="Valdes J.H."/>
            <person name="Van Kan J.A.L."/>
        </authorList>
    </citation>
    <scope>NUCLEOTIDE SEQUENCE [LARGE SCALE GENOMIC DNA]</scope>
    <source>
        <strain evidence="2 3">Be9601</strain>
    </source>
</reference>
<accession>A0A4Z1JPW1</accession>
<dbReference type="SUPFAM" id="SSF53098">
    <property type="entry name" value="Ribonuclease H-like"/>
    <property type="match status" value="1"/>
</dbReference>
<dbReference type="EMBL" id="PQXM01000644">
    <property type="protein sequence ID" value="TGO70917.1"/>
    <property type="molecule type" value="Genomic_DNA"/>
</dbReference>
<gene>
    <name evidence="2" type="ORF">BELL_0646g00010</name>
</gene>
<dbReference type="Proteomes" id="UP000297229">
    <property type="component" value="Unassembled WGS sequence"/>
</dbReference>
<feature type="region of interest" description="Disordered" evidence="1">
    <location>
        <begin position="381"/>
        <end position="403"/>
    </location>
</feature>
<dbReference type="Gene3D" id="3.30.420.10">
    <property type="entry name" value="Ribonuclease H-like superfamily/Ribonuclease H"/>
    <property type="match status" value="1"/>
</dbReference>
<keyword evidence="3" id="KW-1185">Reference proteome</keyword>
<dbReference type="InterPro" id="IPR036397">
    <property type="entry name" value="RNaseH_sf"/>
</dbReference>
<dbReference type="InterPro" id="IPR012337">
    <property type="entry name" value="RNaseH-like_sf"/>
</dbReference>
<organism evidence="2 3">
    <name type="scientific">Botrytis elliptica</name>
    <dbReference type="NCBI Taxonomy" id="278938"/>
    <lineage>
        <taxon>Eukaryota</taxon>
        <taxon>Fungi</taxon>
        <taxon>Dikarya</taxon>
        <taxon>Ascomycota</taxon>
        <taxon>Pezizomycotina</taxon>
        <taxon>Leotiomycetes</taxon>
        <taxon>Helotiales</taxon>
        <taxon>Sclerotiniaceae</taxon>
        <taxon>Botrytis</taxon>
    </lineage>
</organism>
<evidence type="ECO:0008006" key="4">
    <source>
        <dbReference type="Google" id="ProtNLM"/>
    </source>
</evidence>
<evidence type="ECO:0000313" key="3">
    <source>
        <dbReference type="Proteomes" id="UP000297229"/>
    </source>
</evidence>
<name>A0A4Z1JPW1_9HELO</name>
<dbReference type="STRING" id="278938.A0A4Z1JPW1"/>
<proteinExistence type="predicted"/>
<protein>
    <recommendedName>
        <fullName evidence="4">C2H2-type domain-containing protein</fullName>
    </recommendedName>
</protein>
<evidence type="ECO:0000313" key="2">
    <source>
        <dbReference type="EMBL" id="TGO70917.1"/>
    </source>
</evidence>
<dbReference type="GO" id="GO:0003676">
    <property type="term" value="F:nucleic acid binding"/>
    <property type="evidence" value="ECO:0007669"/>
    <property type="project" value="InterPro"/>
</dbReference>
<comment type="caution">
    <text evidence="2">The sequence shown here is derived from an EMBL/GenBank/DDBJ whole genome shotgun (WGS) entry which is preliminary data.</text>
</comment>
<evidence type="ECO:0000256" key="1">
    <source>
        <dbReference type="SAM" id="MobiDB-lite"/>
    </source>
</evidence>
<sequence>MSAFCSLCQRSFKDQRSLEQHVDNSSVHKNSIQGKINVFHPVGFNHAKSGQTPYQQATPSQSIQINYGHNNGASLYLNHTVPDGYYQLPTPVISTHTPTQIPSSTVAMIVPVVESLWSTFHESESRMVLDTLSSHCHSREDLQANNYITQPYNKSDYVDSRKCKRFRELKVDYEKSCTFHPYKRNKWNVKKPYKCCRINGTEPDSHGCQTLPIHDFQFPLRSFRHQDFQQTPAASNEPKHLAVVIDCEMAGVAGGGGGGEPILLCAVDFVSGAVILNHLICPKERINDMRSSIHGISIHTLNEAVSRGQALDVGFNRTWGLSTMCSELLKLEIRKNKGAIHDCLEDVLATREVVICCTQNKDAFQNWAKIKEIEEAKLQKEREEKREISRKKKEEECRVTQND</sequence>
<dbReference type="AlphaFoldDB" id="A0A4Z1JPW1"/>